<dbReference type="KEGG" id="tgr:Tgr7_0627"/>
<dbReference type="Gene3D" id="1.10.1220.10">
    <property type="entry name" value="Met repressor-like"/>
    <property type="match status" value="1"/>
</dbReference>
<dbReference type="SUPFAM" id="SSF47598">
    <property type="entry name" value="Ribbon-helix-helix"/>
    <property type="match status" value="1"/>
</dbReference>
<dbReference type="InterPro" id="IPR010985">
    <property type="entry name" value="Ribbon_hlx_hlx"/>
</dbReference>
<dbReference type="Pfam" id="PF01402">
    <property type="entry name" value="RHH_1"/>
    <property type="match status" value="1"/>
</dbReference>
<accession>B8GLW8</accession>
<dbReference type="STRING" id="396588.Tgr7_0627"/>
<dbReference type="GO" id="GO:0006355">
    <property type="term" value="P:regulation of DNA-templated transcription"/>
    <property type="evidence" value="ECO:0007669"/>
    <property type="project" value="InterPro"/>
</dbReference>
<dbReference type="InterPro" id="IPR002145">
    <property type="entry name" value="CopG"/>
</dbReference>
<dbReference type="RefSeq" id="WP_012637209.1">
    <property type="nucleotide sequence ID" value="NC_011901.1"/>
</dbReference>
<organism evidence="2 3">
    <name type="scientific">Thioalkalivibrio sulfidiphilus (strain HL-EbGR7)</name>
    <dbReference type="NCBI Taxonomy" id="396588"/>
    <lineage>
        <taxon>Bacteria</taxon>
        <taxon>Pseudomonadati</taxon>
        <taxon>Pseudomonadota</taxon>
        <taxon>Gammaproteobacteria</taxon>
        <taxon>Chromatiales</taxon>
        <taxon>Ectothiorhodospiraceae</taxon>
        <taxon>Thioalkalivibrio</taxon>
    </lineage>
</organism>
<evidence type="ECO:0000313" key="2">
    <source>
        <dbReference type="EMBL" id="ACL71721.1"/>
    </source>
</evidence>
<dbReference type="eggNOG" id="COG2963">
    <property type="taxonomic scope" value="Bacteria"/>
</dbReference>
<dbReference type="AlphaFoldDB" id="B8GLW8"/>
<keyword evidence="3" id="KW-1185">Reference proteome</keyword>
<dbReference type="Proteomes" id="UP000002383">
    <property type="component" value="Chromosome"/>
</dbReference>
<feature type="domain" description="Ribbon-helix-helix protein CopG" evidence="1">
    <location>
        <begin position="9"/>
        <end position="40"/>
    </location>
</feature>
<gene>
    <name evidence="2" type="ordered locus">Tgr7_0627</name>
</gene>
<dbReference type="NCBIfam" id="NF041551">
    <property type="entry name" value="YlcI_YnfO_N"/>
    <property type="match status" value="1"/>
</dbReference>
<dbReference type="HOGENOM" id="CLU_155311_7_1_6"/>
<evidence type="ECO:0000259" key="1">
    <source>
        <dbReference type="Pfam" id="PF01402"/>
    </source>
</evidence>
<proteinExistence type="predicted"/>
<dbReference type="CDD" id="cd22233">
    <property type="entry name" value="RHH_CopAso-like"/>
    <property type="match status" value="1"/>
</dbReference>
<evidence type="ECO:0000313" key="3">
    <source>
        <dbReference type="Proteomes" id="UP000002383"/>
    </source>
</evidence>
<dbReference type="OrthoDB" id="5796352at2"/>
<name>B8GLW8_THISH</name>
<dbReference type="GO" id="GO:0003677">
    <property type="term" value="F:DNA binding"/>
    <property type="evidence" value="ECO:0007669"/>
    <property type="project" value="UniProtKB-KW"/>
</dbReference>
<reference evidence="2 3" key="1">
    <citation type="journal article" date="2011" name="Stand. Genomic Sci.">
        <title>Complete genome sequence of 'Thioalkalivibrio sulfidophilus' HL-EbGr7.</title>
        <authorList>
            <person name="Muyzer G."/>
            <person name="Sorokin D.Y."/>
            <person name="Mavromatis K."/>
            <person name="Lapidus A."/>
            <person name="Clum A."/>
            <person name="Ivanova N."/>
            <person name="Pati A."/>
            <person name="d'Haeseleer P."/>
            <person name="Woyke T."/>
            <person name="Kyrpides N.C."/>
        </authorList>
    </citation>
    <scope>NUCLEOTIDE SEQUENCE [LARGE SCALE GENOMIC DNA]</scope>
    <source>
        <strain evidence="2 3">HL-EbGR7</strain>
    </source>
</reference>
<keyword evidence="2" id="KW-0238">DNA-binding</keyword>
<dbReference type="EMBL" id="CP001339">
    <property type="protein sequence ID" value="ACL71721.1"/>
    <property type="molecule type" value="Genomic_DNA"/>
</dbReference>
<dbReference type="InterPro" id="IPR013321">
    <property type="entry name" value="Arc_rbn_hlx_hlx"/>
</dbReference>
<protein>
    <submittedName>
        <fullName evidence="2">CopG domain protein DNA-binding domain protein</fullName>
    </submittedName>
</protein>
<sequence length="73" mass="8553">MAQITTRFPDELLASLDEAAKTLHRSRTDLVRQAVERYLEDFEDLHVAVERLQDPSDPMLDWEDVRRGLLDQD</sequence>